<feature type="compositionally biased region" description="Low complexity" evidence="1">
    <location>
        <begin position="97"/>
        <end position="106"/>
    </location>
</feature>
<feature type="compositionally biased region" description="Polar residues" evidence="1">
    <location>
        <begin position="625"/>
        <end position="643"/>
    </location>
</feature>
<feature type="compositionally biased region" description="Polar residues" evidence="1">
    <location>
        <begin position="1135"/>
        <end position="1146"/>
    </location>
</feature>
<dbReference type="EMBL" id="LBBL01000040">
    <property type="protein sequence ID" value="KKF96515.1"/>
    <property type="molecule type" value="Genomic_DNA"/>
</dbReference>
<feature type="region of interest" description="Disordered" evidence="1">
    <location>
        <begin position="291"/>
        <end position="371"/>
    </location>
</feature>
<feature type="compositionally biased region" description="Polar residues" evidence="1">
    <location>
        <begin position="244"/>
        <end position="269"/>
    </location>
</feature>
<protein>
    <submittedName>
        <fullName evidence="2">Uncharacterized protein</fullName>
    </submittedName>
</protein>
<reference evidence="2 3" key="1">
    <citation type="submission" date="2015-04" db="EMBL/GenBank/DDBJ databases">
        <title>Genome sequence of Ceratocystis platani, a major pathogen of plane trees.</title>
        <authorList>
            <person name="Belbahri L."/>
        </authorList>
    </citation>
    <scope>NUCLEOTIDE SEQUENCE [LARGE SCALE GENOMIC DNA]</scope>
    <source>
        <strain evidence="2 3">CFO</strain>
    </source>
</reference>
<feature type="compositionally biased region" description="Polar residues" evidence="1">
    <location>
        <begin position="1293"/>
        <end position="1310"/>
    </location>
</feature>
<feature type="compositionally biased region" description="Basic and acidic residues" evidence="1">
    <location>
        <begin position="229"/>
        <end position="242"/>
    </location>
</feature>
<feature type="compositionally biased region" description="Polar residues" evidence="1">
    <location>
        <begin position="1687"/>
        <end position="1698"/>
    </location>
</feature>
<feature type="compositionally biased region" description="Basic and acidic residues" evidence="1">
    <location>
        <begin position="322"/>
        <end position="333"/>
    </location>
</feature>
<dbReference type="OrthoDB" id="3946221at2759"/>
<feature type="region of interest" description="Disordered" evidence="1">
    <location>
        <begin position="886"/>
        <end position="959"/>
    </location>
</feature>
<feature type="compositionally biased region" description="Basic and acidic residues" evidence="1">
    <location>
        <begin position="1312"/>
        <end position="1331"/>
    </location>
</feature>
<feature type="region of interest" description="Disordered" evidence="1">
    <location>
        <begin position="557"/>
        <end position="651"/>
    </location>
</feature>
<proteinExistence type="predicted"/>
<keyword evidence="3" id="KW-1185">Reference proteome</keyword>
<organism evidence="2 3">
    <name type="scientific">Ceratocystis fimbriata f. sp. platani</name>
    <dbReference type="NCBI Taxonomy" id="88771"/>
    <lineage>
        <taxon>Eukaryota</taxon>
        <taxon>Fungi</taxon>
        <taxon>Dikarya</taxon>
        <taxon>Ascomycota</taxon>
        <taxon>Pezizomycotina</taxon>
        <taxon>Sordariomycetes</taxon>
        <taxon>Hypocreomycetidae</taxon>
        <taxon>Microascales</taxon>
        <taxon>Ceratocystidaceae</taxon>
        <taxon>Ceratocystis</taxon>
    </lineage>
</organism>
<feature type="compositionally biased region" description="Polar residues" evidence="1">
    <location>
        <begin position="176"/>
        <end position="205"/>
    </location>
</feature>
<accession>A0A0F8B6R5</accession>
<evidence type="ECO:0000256" key="1">
    <source>
        <dbReference type="SAM" id="MobiDB-lite"/>
    </source>
</evidence>
<feature type="compositionally biased region" description="Polar residues" evidence="1">
    <location>
        <begin position="889"/>
        <end position="902"/>
    </location>
</feature>
<feature type="region of interest" description="Disordered" evidence="1">
    <location>
        <begin position="1018"/>
        <end position="1074"/>
    </location>
</feature>
<feature type="region of interest" description="Disordered" evidence="1">
    <location>
        <begin position="785"/>
        <end position="810"/>
    </location>
</feature>
<sequence>MISDLASTTPDSAFDLGETPIPTVPKAISKPKPTPARRSTRARNTPAKEPSVPDIHDDFDLDDILLFPVLATKSRPDVPSQPTPADSGASATSDEPTTTVNVVTTTIPIADTPQISRREFKRSRSNGEDYLDTPATKRRFTPRRPTPARLGPTNSSSNGVPTTGSFADLFLDSTPDRSVSPSAHRNESLSLSTMPTIPETSSVQIDGQAAAGAAPDNDGDLWLDNLSDDETRFRSASRDAETANRPSQPTSIVPSVETEQQTELYTKDNTAYGARGVSEAKAYEELATPNTEFLRDEQKQEDTDQSQKNHYQHSTQQQQDNRNSHEPETHLEYIQDGPKSLTNYRNSPSASPSQAHHDHNPAELSLVPGSSRLAPLRIASEAPSEPMSEAMSASSHMRHDEDFSMIFPDSLHIDTSLPLGPRNDFGDTTNLAINRTLESLRRDRENGENSQFKSSVATPAHLETVAEEPEEENHVQDLPRLSSPLIRFGNSPLLRSATKNAAAAHSITSPMLGRALTPRQRKPPSLSQQLLTREALKAEQTPAGKIVDKAKSLGTLLSSGARRKPRQSLQSQQPEYEDSFTQPSESFLATMAPKPGDYDDLSQEESTTPDTVPRHDVIDLGFDSETPSRPLQSSKVTRQQPQSLPYGVPPRISISTVPTMDKNIGAIAAPSSPAPSAIQPIERPLLSSAVRAGWALQTVTSEKSSPMNQNGLGSPFRGGDSSPLANRKSSNNHTLEVPAPNPPPLFGGPTRSSVPPDSLPSIPEPTSPVTYEQEDSIFKAVPATKPTTSFRRPGRVHHAASLSPSGESTAATAPVVPVLAAEEEHIADVSWTTDPSRSVQQNTAPYRPDSQALRKENILHVKAASNSERKGDEDDDDDLWAIEADRSLAGNSTETHTPTAQKGANKRTLPSVPCVENKEVDFLQLPNKKSKKNDEIQPKADSILSPQPRPASIKKATTVTAPRQNGARMHMQGSDASKYRGSSRFRPMIGRHRGIVSQNGSGESPEVSSKTAFFQRKLEQAHREAAAKAGQQQKQSLQMGTSSPATPAILSKDGNEQRSALDPGPGAASGPGSGRIDLSTFFSSPLSLPFQSARKAATAVAAAASRRFYPGTTATIDMQDEADSNNDMYGDSRESTSSVLPTSSMFPSLPPRQPGTRTRNIHRYQPQSQSQPPSRVVEVSRSPSPIAVEADGEPEDTFFDHSMARTIDQSHLNDDEEEEDHEATEDEVEFDHSVVDLADAQPADGNDDNGNIQSDAAIASMDEDDNAEDQDSSQSDPQEPQDEPMTPRRLAVTTPQNAHTPPQMQLSCNDISRWREETSKVMEESPKEMRPLPRPGFPHHRALSPSKSCMRSPLKGRTPGRVVEFTSSTLSPLEQQRQRLQRQRSLAVDEQNRLEEEQREAEALANFERQALEGARREQELSVVSGMSEASPKLRRPVGIVPPVTLAPPASGFVHQPIEMDVGEDTDPDYEYEDENDDDDDDEDEDVEPEEEEARKNQPRPDDREAMDTPSVEQGKHAHRTSRLADLFTPKQTLAERQRAATASYHYLEPQAPPSDLSSSPSAASNASSAPTIVLPRRMHLSRRTWTNDHWRHLKYLVRIRRTRLFYFNARYVRPSEQTRLVGETVSGAGESMRIMQEHADAIDAFMSDVPGWDVRDVAKRVFALVKADELRQREWLNQQNHRHNDNQSQNQHENGEGSSWWRNWVPFL</sequence>
<feature type="compositionally biased region" description="Polar residues" evidence="1">
    <location>
        <begin position="830"/>
        <end position="844"/>
    </location>
</feature>
<feature type="compositionally biased region" description="Basic and acidic residues" evidence="1">
    <location>
        <begin position="293"/>
        <end position="307"/>
    </location>
</feature>
<comment type="caution">
    <text evidence="2">The sequence shown here is derived from an EMBL/GenBank/DDBJ whole genome shotgun (WGS) entry which is preliminary data.</text>
</comment>
<feature type="region of interest" description="Disordered" evidence="1">
    <location>
        <begin position="509"/>
        <end position="528"/>
    </location>
</feature>
<feature type="region of interest" description="Disordered" evidence="1">
    <location>
        <begin position="700"/>
        <end position="772"/>
    </location>
</feature>
<feature type="compositionally biased region" description="Acidic residues" evidence="1">
    <location>
        <begin position="1461"/>
        <end position="1492"/>
    </location>
</feature>
<feature type="region of interest" description="Disordered" evidence="1">
    <location>
        <begin position="1115"/>
        <end position="1360"/>
    </location>
</feature>
<feature type="region of interest" description="Disordered" evidence="1">
    <location>
        <begin position="1549"/>
        <end position="1571"/>
    </location>
</feature>
<feature type="compositionally biased region" description="Acidic residues" evidence="1">
    <location>
        <begin position="1214"/>
        <end position="1229"/>
    </location>
</feature>
<feature type="region of interest" description="Disordered" evidence="1">
    <location>
        <begin position="830"/>
        <end position="854"/>
    </location>
</feature>
<name>A0A0F8B6R5_CERFI</name>
<feature type="region of interest" description="Disordered" evidence="1">
    <location>
        <begin position="1677"/>
        <end position="1698"/>
    </location>
</feature>
<feature type="compositionally biased region" description="Polar residues" evidence="1">
    <location>
        <begin position="152"/>
        <end position="165"/>
    </location>
</feature>
<feature type="region of interest" description="Disordered" evidence="1">
    <location>
        <begin position="1"/>
        <end position="58"/>
    </location>
</feature>
<feature type="compositionally biased region" description="Low complexity" evidence="1">
    <location>
        <begin position="1554"/>
        <end position="1571"/>
    </location>
</feature>
<feature type="compositionally biased region" description="Acidic residues" evidence="1">
    <location>
        <begin position="1261"/>
        <end position="1271"/>
    </location>
</feature>
<feature type="compositionally biased region" description="Polar residues" evidence="1">
    <location>
        <begin position="1"/>
        <end position="11"/>
    </location>
</feature>
<feature type="compositionally biased region" description="Polar residues" evidence="1">
    <location>
        <begin position="308"/>
        <end position="321"/>
    </location>
</feature>
<feature type="compositionally biased region" description="Basic and acidic residues" evidence="1">
    <location>
        <begin position="1493"/>
        <end position="1507"/>
    </location>
</feature>
<feature type="compositionally biased region" description="Polar residues" evidence="1">
    <location>
        <begin position="700"/>
        <end position="712"/>
    </location>
</feature>
<feature type="compositionally biased region" description="Polar residues" evidence="1">
    <location>
        <begin position="1036"/>
        <end position="1045"/>
    </location>
</feature>
<feature type="region of interest" description="Disordered" evidence="1">
    <location>
        <begin position="1413"/>
        <end position="1530"/>
    </location>
</feature>
<dbReference type="Proteomes" id="UP000034841">
    <property type="component" value="Unassembled WGS sequence"/>
</dbReference>
<evidence type="ECO:0000313" key="3">
    <source>
        <dbReference type="Proteomes" id="UP000034841"/>
    </source>
</evidence>
<feature type="compositionally biased region" description="Polar residues" evidence="1">
    <location>
        <begin position="567"/>
        <end position="587"/>
    </location>
</feature>
<feature type="region of interest" description="Disordered" evidence="1">
    <location>
        <begin position="72"/>
        <end position="271"/>
    </location>
</feature>
<feature type="compositionally biased region" description="Low complexity" evidence="1">
    <location>
        <begin position="206"/>
        <end position="216"/>
    </location>
</feature>
<evidence type="ECO:0000313" key="2">
    <source>
        <dbReference type="EMBL" id="KKF96515.1"/>
    </source>
</evidence>
<gene>
    <name evidence="2" type="ORF">CFO_g1139</name>
</gene>
<feature type="compositionally biased region" description="Low complexity" evidence="1">
    <location>
        <begin position="1165"/>
        <end position="1185"/>
    </location>
</feature>
<feature type="compositionally biased region" description="Polar residues" evidence="1">
    <location>
        <begin position="723"/>
        <end position="734"/>
    </location>
</feature>
<feature type="compositionally biased region" description="Polar residues" evidence="1">
    <location>
        <begin position="340"/>
        <end position="354"/>
    </location>
</feature>